<sequence>MQNQFTLTRSRPEQAQPPRIFKLVIDDDQVSYGDAPLSIHSTLRECFEKAVLPEIEIAESTIIEYEAMLNHWERIMRTVGVGTIDKAMLKQFRDRLAAERWTRSKLAKATGKPRSAATVNKVMRHLKAVVMKLFPPDRHNPEGLGLVPLCKFPGRLEEPAKLPFTYSRSAMSALYRNAHAAKPEKTTRSTPLYRPELWQLAIVLGFGTGPRSWDLLSMTWDRIGWEDFKYGSISFKAQKTKKLQRIPLSQVARRHLEMVRDLQLHESEIFPMFRKTNRSVYRCWRRICLAAGLISPEGRNAHFEDLRKTCSTAYDDISPGVGPWITGHELQGVNAKNYQNPTKRVLKAVKQLKQPLAFREGAGLLKPTTPE</sequence>
<dbReference type="SMR" id="D5SZG5"/>
<dbReference type="RefSeq" id="WP_013112516.1">
    <property type="nucleotide sequence ID" value="NC_014149.1"/>
</dbReference>
<dbReference type="Gene3D" id="1.10.443.10">
    <property type="entry name" value="Intergrase catalytic core"/>
    <property type="match status" value="1"/>
</dbReference>
<evidence type="ECO:0000313" key="3">
    <source>
        <dbReference type="Proteomes" id="UP000002220"/>
    </source>
</evidence>
<name>D5SZG5_PLAL2</name>
<dbReference type="InterPro" id="IPR011010">
    <property type="entry name" value="DNA_brk_join_enz"/>
</dbReference>
<keyword evidence="3" id="KW-1185">Reference proteome</keyword>
<dbReference type="SUPFAM" id="SSF56349">
    <property type="entry name" value="DNA breaking-rejoining enzymes"/>
    <property type="match status" value="1"/>
</dbReference>
<gene>
    <name evidence="2" type="ordered locus">Plim_4278</name>
</gene>
<dbReference type="HOGENOM" id="CLU_745677_0_0_0"/>
<protein>
    <submittedName>
        <fullName evidence="2">Integrase family protein</fullName>
    </submittedName>
</protein>
<dbReference type="eggNOG" id="ENOG5033X5D">
    <property type="taxonomic scope" value="Bacteria"/>
</dbReference>
<organism evidence="2 3">
    <name type="scientific">Planctopirus limnophila (strain ATCC 43296 / DSM 3776 / IFAM 1008 / Mu 290)</name>
    <name type="common">Planctomyces limnophilus</name>
    <dbReference type="NCBI Taxonomy" id="521674"/>
    <lineage>
        <taxon>Bacteria</taxon>
        <taxon>Pseudomonadati</taxon>
        <taxon>Planctomycetota</taxon>
        <taxon>Planctomycetia</taxon>
        <taxon>Planctomycetales</taxon>
        <taxon>Planctomycetaceae</taxon>
        <taxon>Planctopirus</taxon>
    </lineage>
</organism>
<dbReference type="GO" id="GO:0006310">
    <property type="term" value="P:DNA recombination"/>
    <property type="evidence" value="ECO:0007669"/>
    <property type="project" value="UniProtKB-KW"/>
</dbReference>
<dbReference type="InterPro" id="IPR013762">
    <property type="entry name" value="Integrase-like_cat_sf"/>
</dbReference>
<dbReference type="GO" id="GO:0003677">
    <property type="term" value="F:DNA binding"/>
    <property type="evidence" value="ECO:0007669"/>
    <property type="project" value="InterPro"/>
</dbReference>
<keyword evidence="2" id="KW-0614">Plasmid</keyword>
<dbReference type="GO" id="GO:0015074">
    <property type="term" value="P:DNA integration"/>
    <property type="evidence" value="ECO:0007669"/>
    <property type="project" value="InterPro"/>
</dbReference>
<geneLocation type="plasmid" evidence="2 3">
    <name>pPLIM01</name>
</geneLocation>
<proteinExistence type="predicted"/>
<accession>D5SZG5</accession>
<dbReference type="EMBL" id="CP001745">
    <property type="protein sequence ID" value="ADG70085.1"/>
    <property type="molecule type" value="Genomic_DNA"/>
</dbReference>
<dbReference type="Proteomes" id="UP000002220">
    <property type="component" value="Plasmid pPLIM01"/>
</dbReference>
<evidence type="ECO:0000256" key="1">
    <source>
        <dbReference type="ARBA" id="ARBA00023172"/>
    </source>
</evidence>
<dbReference type="KEGG" id="plm:Plim_4278"/>
<reference evidence="2 3" key="1">
    <citation type="journal article" date="2010" name="Stand. Genomic Sci.">
        <title>Complete genome sequence of Planctomyces limnophilus type strain (Mu 290).</title>
        <authorList>
            <person name="Labutti K."/>
            <person name="Sikorski J."/>
            <person name="Schneider S."/>
            <person name="Nolan M."/>
            <person name="Lucas S."/>
            <person name="Glavina Del Rio T."/>
            <person name="Tice H."/>
            <person name="Cheng J.F."/>
            <person name="Goodwin L."/>
            <person name="Pitluck S."/>
            <person name="Liolios K."/>
            <person name="Ivanova N."/>
            <person name="Mavromatis K."/>
            <person name="Mikhailova N."/>
            <person name="Pati A."/>
            <person name="Chen A."/>
            <person name="Palaniappan K."/>
            <person name="Land M."/>
            <person name="Hauser L."/>
            <person name="Chang Y.J."/>
            <person name="Jeffries C.D."/>
            <person name="Tindall B.J."/>
            <person name="Rohde M."/>
            <person name="Goker M."/>
            <person name="Woyke T."/>
            <person name="Bristow J."/>
            <person name="Eisen J.A."/>
            <person name="Markowitz V."/>
            <person name="Hugenholtz P."/>
            <person name="Kyrpides N.C."/>
            <person name="Klenk H.P."/>
            <person name="Lapidus A."/>
        </authorList>
    </citation>
    <scope>NUCLEOTIDE SEQUENCE [LARGE SCALE GENOMIC DNA]</scope>
    <source>
        <strain evidence="3">ATCC 43296 / DSM 3776 / IFAM 1008 / Mu 290</strain>
        <plasmid evidence="2">pPLIM01</plasmid>
    </source>
</reference>
<evidence type="ECO:0000313" key="2">
    <source>
        <dbReference type="EMBL" id="ADG70085.1"/>
    </source>
</evidence>
<dbReference type="AlphaFoldDB" id="D5SZG5"/>
<keyword evidence="1" id="KW-0233">DNA recombination</keyword>